<reference evidence="5 6" key="1">
    <citation type="submission" date="2017-11" db="EMBL/GenBank/DDBJ databases">
        <title>De novo assembly and phasing of dikaryotic genomes from two isolates of Puccinia coronata f. sp. avenae, the causal agent of oat crown rust.</title>
        <authorList>
            <person name="Miller M.E."/>
            <person name="Zhang Y."/>
            <person name="Omidvar V."/>
            <person name="Sperschneider J."/>
            <person name="Schwessinger B."/>
            <person name="Raley C."/>
            <person name="Palmer J.M."/>
            <person name="Garnica D."/>
            <person name="Upadhyaya N."/>
            <person name="Rathjen J."/>
            <person name="Taylor J.M."/>
            <person name="Park R.F."/>
            <person name="Dodds P.N."/>
            <person name="Hirsch C.D."/>
            <person name="Kianian S.F."/>
            <person name="Figueroa M."/>
        </authorList>
    </citation>
    <scope>NUCLEOTIDE SEQUENCE [LARGE SCALE GENOMIC DNA]</scope>
    <source>
        <strain evidence="4">12NC29</strain>
        <strain evidence="3">12SD80</strain>
    </source>
</reference>
<evidence type="ECO:0000313" key="2">
    <source>
        <dbReference type="EMBL" id="PLW19933.1"/>
    </source>
</evidence>
<evidence type="ECO:0000313" key="5">
    <source>
        <dbReference type="Proteomes" id="UP000235388"/>
    </source>
</evidence>
<evidence type="ECO:0000313" key="3">
    <source>
        <dbReference type="EMBL" id="PLW52134.1"/>
    </source>
</evidence>
<dbReference type="Proteomes" id="UP000235388">
    <property type="component" value="Unassembled WGS sequence"/>
</dbReference>
<gene>
    <name evidence="4" type="ORF">PCANC_00417</name>
    <name evidence="2" type="ORF">PCANC_11940</name>
    <name evidence="3" type="ORF">PCASD_02057</name>
</gene>
<keyword evidence="5" id="KW-1185">Reference proteome</keyword>
<dbReference type="AlphaFoldDB" id="A0A2N5W9H1"/>
<evidence type="ECO:0000256" key="1">
    <source>
        <dbReference type="SAM" id="MobiDB-lite"/>
    </source>
</evidence>
<protein>
    <submittedName>
        <fullName evidence="4">Uncharacterized protein</fullName>
    </submittedName>
</protein>
<sequence length="96" mass="9977">MKIKARKIGVLFVTQTYTKSPQHPSASLASQGEASTERRPDGGSVLLAARDALSPCSGDAGAVMKREHQTPASQSSTPKVIKIPMTLGTISNTGGL</sequence>
<dbReference type="EMBL" id="PGCJ01000805">
    <property type="protein sequence ID" value="PLW19933.1"/>
    <property type="molecule type" value="Genomic_DNA"/>
</dbReference>
<dbReference type="Proteomes" id="UP000235392">
    <property type="component" value="Unassembled WGS sequence"/>
</dbReference>
<comment type="caution">
    <text evidence="4">The sequence shown here is derived from an EMBL/GenBank/DDBJ whole genome shotgun (WGS) entry which is preliminary data.</text>
</comment>
<dbReference type="EMBL" id="PGCI01000002">
    <property type="protein sequence ID" value="PLW52134.1"/>
    <property type="molecule type" value="Genomic_DNA"/>
</dbReference>
<name>A0A2N5W9H1_9BASI</name>
<proteinExistence type="predicted"/>
<feature type="region of interest" description="Disordered" evidence="1">
    <location>
        <begin position="20"/>
        <end position="45"/>
    </location>
</feature>
<dbReference type="EMBL" id="PGCJ01000001">
    <property type="protein sequence ID" value="PLW58885.1"/>
    <property type="molecule type" value="Genomic_DNA"/>
</dbReference>
<evidence type="ECO:0000313" key="4">
    <source>
        <dbReference type="EMBL" id="PLW58885.1"/>
    </source>
</evidence>
<evidence type="ECO:0000313" key="6">
    <source>
        <dbReference type="Proteomes" id="UP000235392"/>
    </source>
</evidence>
<feature type="compositionally biased region" description="Polar residues" evidence="1">
    <location>
        <begin position="20"/>
        <end position="34"/>
    </location>
</feature>
<accession>A0A2N5W9H1</accession>
<organism evidence="4 5">
    <name type="scientific">Puccinia coronata f. sp. avenae</name>
    <dbReference type="NCBI Taxonomy" id="200324"/>
    <lineage>
        <taxon>Eukaryota</taxon>
        <taxon>Fungi</taxon>
        <taxon>Dikarya</taxon>
        <taxon>Basidiomycota</taxon>
        <taxon>Pucciniomycotina</taxon>
        <taxon>Pucciniomycetes</taxon>
        <taxon>Pucciniales</taxon>
        <taxon>Pucciniaceae</taxon>
        <taxon>Puccinia</taxon>
    </lineage>
</organism>